<accession>A0ABW3DHI5</accession>
<keyword evidence="2" id="KW-1185">Reference proteome</keyword>
<dbReference type="EMBL" id="JBHTHX010000027">
    <property type="protein sequence ID" value="MFD0883335.1"/>
    <property type="molecule type" value="Genomic_DNA"/>
</dbReference>
<dbReference type="SUPFAM" id="SSF52540">
    <property type="entry name" value="P-loop containing nucleoside triphosphate hydrolases"/>
    <property type="match status" value="1"/>
</dbReference>
<name>A0ABW3DHI5_9ACTN</name>
<dbReference type="InterPro" id="IPR027417">
    <property type="entry name" value="P-loop_NTPase"/>
</dbReference>
<proteinExistence type="predicted"/>
<dbReference type="Proteomes" id="UP001597024">
    <property type="component" value="Unassembled WGS sequence"/>
</dbReference>
<protein>
    <recommendedName>
        <fullName evidence="3">Sulfotransferase family protein</fullName>
    </recommendedName>
</protein>
<sequence>MTTFEKLRELLVSDDPALLETDLLPDGAYQLETVRVSSLSRRVSDTLRAGFGDRRPEDFPLLVVGWGKCRVGSTALTNMFGIAGLRSYYQPVKTIARHMLVGLPGHAWTLPDDGEALFAKEMAGPYVHYETLFDPVECLLRAGWPADRLHLLILDRDPKASLSSWMNKWEGKIGRTRVLENFVLSSLNYGRMREHARTEGVAHTHFPYEFSRMPERTVSALFERLGLAHRYGPRILSDWGESGDLNSSEAKVIYPVEPAPYIVPGLHGQGERYRYQSRRPDNLTPAEISEAEDADVRAAYRTSVDAACDELGLTEDVRRELLAESVADHSPASL</sequence>
<gene>
    <name evidence="1" type="ORF">ACFQ08_02015</name>
</gene>
<evidence type="ECO:0000313" key="2">
    <source>
        <dbReference type="Proteomes" id="UP001597024"/>
    </source>
</evidence>
<comment type="caution">
    <text evidence="1">The sequence shown here is derived from an EMBL/GenBank/DDBJ whole genome shotgun (WGS) entry which is preliminary data.</text>
</comment>
<evidence type="ECO:0008006" key="3">
    <source>
        <dbReference type="Google" id="ProtNLM"/>
    </source>
</evidence>
<reference evidence="2" key="1">
    <citation type="journal article" date="2019" name="Int. J. Syst. Evol. Microbiol.">
        <title>The Global Catalogue of Microorganisms (GCM) 10K type strain sequencing project: providing services to taxonomists for standard genome sequencing and annotation.</title>
        <authorList>
            <consortium name="The Broad Institute Genomics Platform"/>
            <consortium name="The Broad Institute Genome Sequencing Center for Infectious Disease"/>
            <person name="Wu L."/>
            <person name="Ma J."/>
        </authorList>
    </citation>
    <scope>NUCLEOTIDE SEQUENCE [LARGE SCALE GENOMIC DNA]</scope>
    <source>
        <strain evidence="2">CCUG 62974</strain>
    </source>
</reference>
<organism evidence="1 2">
    <name type="scientific">Streptosporangium algeriense</name>
    <dbReference type="NCBI Taxonomy" id="1682748"/>
    <lineage>
        <taxon>Bacteria</taxon>
        <taxon>Bacillati</taxon>
        <taxon>Actinomycetota</taxon>
        <taxon>Actinomycetes</taxon>
        <taxon>Streptosporangiales</taxon>
        <taxon>Streptosporangiaceae</taxon>
        <taxon>Streptosporangium</taxon>
    </lineage>
</organism>
<evidence type="ECO:0000313" key="1">
    <source>
        <dbReference type="EMBL" id="MFD0883335.1"/>
    </source>
</evidence>